<evidence type="ECO:0000256" key="4">
    <source>
        <dbReference type="ARBA" id="ARBA00022989"/>
    </source>
</evidence>
<dbReference type="Pfam" id="PF01529">
    <property type="entry name" value="DHHC"/>
    <property type="match status" value="1"/>
</dbReference>
<evidence type="ECO:0000313" key="10">
    <source>
        <dbReference type="Proteomes" id="UP000694551"/>
    </source>
</evidence>
<dbReference type="InterPro" id="IPR039859">
    <property type="entry name" value="PFA4/ZDH16/20/ERF2-like"/>
</dbReference>
<comment type="catalytic activity">
    <reaction evidence="7">
        <text>L-cysteinyl-[protein] + hexadecanoyl-CoA = S-hexadecanoyl-L-cysteinyl-[protein] + CoA</text>
        <dbReference type="Rhea" id="RHEA:36683"/>
        <dbReference type="Rhea" id="RHEA-COMP:10131"/>
        <dbReference type="Rhea" id="RHEA-COMP:11032"/>
        <dbReference type="ChEBI" id="CHEBI:29950"/>
        <dbReference type="ChEBI" id="CHEBI:57287"/>
        <dbReference type="ChEBI" id="CHEBI:57379"/>
        <dbReference type="ChEBI" id="CHEBI:74151"/>
        <dbReference type="EC" id="2.3.1.225"/>
    </reaction>
</comment>
<evidence type="ECO:0000256" key="5">
    <source>
        <dbReference type="ARBA" id="ARBA00023136"/>
    </source>
</evidence>
<keyword evidence="3 7" id="KW-0812">Transmembrane</keyword>
<dbReference type="PANTHER" id="PTHR22883">
    <property type="entry name" value="ZINC FINGER DHHC DOMAIN CONTAINING PROTEIN"/>
    <property type="match status" value="1"/>
</dbReference>
<dbReference type="Ensembl" id="ENSSOCT00000014381.1">
    <property type="protein sequence ID" value="ENSSOCP00000014010.1"/>
    <property type="gene ID" value="ENSSOCG00000010517.1"/>
</dbReference>
<accession>A0A8D0FD75</accession>
<dbReference type="GO" id="GO:0005783">
    <property type="term" value="C:endoplasmic reticulum"/>
    <property type="evidence" value="ECO:0007669"/>
    <property type="project" value="TreeGrafter"/>
</dbReference>
<keyword evidence="10" id="KW-1185">Reference proteome</keyword>
<organism evidence="9 10">
    <name type="scientific">Strix occidentalis caurina</name>
    <name type="common">northern spotted owl</name>
    <dbReference type="NCBI Taxonomy" id="311401"/>
    <lineage>
        <taxon>Eukaryota</taxon>
        <taxon>Metazoa</taxon>
        <taxon>Chordata</taxon>
        <taxon>Craniata</taxon>
        <taxon>Vertebrata</taxon>
        <taxon>Euteleostomi</taxon>
        <taxon>Archelosauria</taxon>
        <taxon>Archosauria</taxon>
        <taxon>Dinosauria</taxon>
        <taxon>Saurischia</taxon>
        <taxon>Theropoda</taxon>
        <taxon>Coelurosauria</taxon>
        <taxon>Aves</taxon>
        <taxon>Neognathae</taxon>
        <taxon>Neoaves</taxon>
        <taxon>Telluraves</taxon>
        <taxon>Strigiformes</taxon>
        <taxon>Strigidae</taxon>
        <taxon>Strix</taxon>
    </lineage>
</organism>
<feature type="transmembrane region" description="Helical" evidence="7">
    <location>
        <begin position="42"/>
        <end position="63"/>
    </location>
</feature>
<comment type="domain">
    <text evidence="7">The DHHC domain is required for palmitoyltransferase activity.</text>
</comment>
<feature type="transmembrane region" description="Helical" evidence="7">
    <location>
        <begin position="165"/>
        <end position="191"/>
    </location>
</feature>
<evidence type="ECO:0000256" key="7">
    <source>
        <dbReference type="RuleBase" id="RU079119"/>
    </source>
</evidence>
<dbReference type="PROSITE" id="PS50216">
    <property type="entry name" value="DHHC"/>
    <property type="match status" value="1"/>
</dbReference>
<evidence type="ECO:0000256" key="6">
    <source>
        <dbReference type="ARBA" id="ARBA00023315"/>
    </source>
</evidence>
<keyword evidence="4 7" id="KW-1133">Transmembrane helix</keyword>
<dbReference type="PANTHER" id="PTHR22883:SF8">
    <property type="entry name" value="PALMITOYLTRANSFERASE ZDHHC1"/>
    <property type="match status" value="1"/>
</dbReference>
<sequence>MNICNKPPNKTAPENLGEAVPEVQVQRARRNGWSWPLHLFQITAWLLYLFFALVGFGILVPLLPRHWLPAGYICPGVCFIYHLVVHLTAVSIDPADANVREKNYLGPLATFNRNQHAHVIENHHCHVCDVDVGAKSKHCGTCNKCVCGFDHHCKWLNNCVGERNYWLFLNSVLSAILGLGLLLLVACYVFVEFFIDPMMLRSDQHFDALENHTDRWFVFLPAAPVETRASAILVTAGIFILLSLLTVILLGHLLTFHIYLMWNKLTTYEYILQQRPQQEAKEVDKQLESCPSQVRPSQVLVFSVHFSKPALLILTVKFQQKKRRKKTHKASSSAMESGFLLPFFPSVEFPATAAATSSSHSLRLSVPAFPLRAAVPPGSIGLIQAVGPPADYHSESAESMDEIPVAQTRLGSMALHGCQKDRCVERDLELFSKIPAVFVSKSSGEPHWLGFFPGGSSVPLPDAVHRPADLAERQ</sequence>
<dbReference type="GO" id="GO:0006612">
    <property type="term" value="P:protein targeting to membrane"/>
    <property type="evidence" value="ECO:0007669"/>
    <property type="project" value="TreeGrafter"/>
</dbReference>
<dbReference type="InterPro" id="IPR001594">
    <property type="entry name" value="Palmitoyltrfase_DHHC"/>
</dbReference>
<proteinExistence type="inferred from homology"/>
<keyword evidence="5 7" id="KW-0472">Membrane</keyword>
<keyword evidence="6 7" id="KW-0012">Acyltransferase</keyword>
<reference evidence="9" key="1">
    <citation type="submission" date="2025-08" db="UniProtKB">
        <authorList>
            <consortium name="Ensembl"/>
        </authorList>
    </citation>
    <scope>IDENTIFICATION</scope>
</reference>
<feature type="transmembrane region" description="Helical" evidence="7">
    <location>
        <begin position="70"/>
        <end position="92"/>
    </location>
</feature>
<dbReference type="Proteomes" id="UP000694551">
    <property type="component" value="Unplaced"/>
</dbReference>
<name>A0A8D0FD75_STROC</name>
<comment type="subcellular location">
    <subcellularLocation>
        <location evidence="1">Membrane</location>
        <topology evidence="1">Multi-pass membrane protein</topology>
    </subcellularLocation>
</comment>
<dbReference type="GO" id="GO:0016020">
    <property type="term" value="C:membrane"/>
    <property type="evidence" value="ECO:0007669"/>
    <property type="project" value="UniProtKB-SubCell"/>
</dbReference>
<evidence type="ECO:0000313" key="9">
    <source>
        <dbReference type="Ensembl" id="ENSSOCP00000014010.1"/>
    </source>
</evidence>
<keyword evidence="2 7" id="KW-0808">Transferase</keyword>
<evidence type="ECO:0000259" key="8">
    <source>
        <dbReference type="Pfam" id="PF01529"/>
    </source>
</evidence>
<protein>
    <recommendedName>
        <fullName evidence="7">Palmitoyltransferase</fullName>
        <ecNumber evidence="7">2.3.1.225</ecNumber>
    </recommendedName>
</protein>
<feature type="transmembrane region" description="Helical" evidence="7">
    <location>
        <begin position="238"/>
        <end position="262"/>
    </location>
</feature>
<dbReference type="GO" id="GO:0005794">
    <property type="term" value="C:Golgi apparatus"/>
    <property type="evidence" value="ECO:0007669"/>
    <property type="project" value="TreeGrafter"/>
</dbReference>
<evidence type="ECO:0000256" key="1">
    <source>
        <dbReference type="ARBA" id="ARBA00004141"/>
    </source>
</evidence>
<comment type="similarity">
    <text evidence="7">Belongs to the DHHC palmitoyltransferase family.</text>
</comment>
<dbReference type="GO" id="GO:0019706">
    <property type="term" value="F:protein-cysteine S-palmitoyltransferase activity"/>
    <property type="evidence" value="ECO:0007669"/>
    <property type="project" value="UniProtKB-EC"/>
</dbReference>
<feature type="domain" description="Palmitoyltransferase DHHC" evidence="8">
    <location>
        <begin position="120"/>
        <end position="273"/>
    </location>
</feature>
<dbReference type="EC" id="2.3.1.225" evidence="7"/>
<dbReference type="AlphaFoldDB" id="A0A8D0FD75"/>
<reference evidence="9" key="2">
    <citation type="submission" date="2025-09" db="UniProtKB">
        <authorList>
            <consortium name="Ensembl"/>
        </authorList>
    </citation>
    <scope>IDENTIFICATION</scope>
</reference>
<evidence type="ECO:0000256" key="2">
    <source>
        <dbReference type="ARBA" id="ARBA00022679"/>
    </source>
</evidence>
<evidence type="ECO:0000256" key="3">
    <source>
        <dbReference type="ARBA" id="ARBA00022692"/>
    </source>
</evidence>